<protein>
    <submittedName>
        <fullName evidence="1">Uncharacterized protein</fullName>
    </submittedName>
</protein>
<accession>A0AAC9NR69</accession>
<sequence length="364" mass="41457">MRSLILLTQNQYSVVSHFFSGIKLALENMGYAVDILYCDNPDTIAKGFIKLAPIEAYDHIFSFNGNGLGKITDSFNTLAFAKLKPVYVYCVDNPIHVIPRFYGHPVTVLCVAEEHVALMRHFGHKASYFPHAVMDSKKCYPAPEIDNKNENILFPISFMSSESAKSALTPVWEQLGEGIDASNSVTDFLRVIGVVPTETSPARTKFDENIRRITVLVDRFLRARERERCLLYCASRKIKLNVVGRDSLKFRALTDYHEYNEAINFSDLLKEMSLSRWVLHQSPGFEEGLHERIVYPLVCGTPVIVWKYPHVLSAMRNKGVIDFADYDALNKEDSYIQLLTKGKQEVLDHHTWSQRLSALLTDTK</sequence>
<gene>
    <name evidence="1" type="ORF">BM524_04605</name>
</gene>
<dbReference type="RefSeq" id="WP_071958752.1">
    <property type="nucleotide sequence ID" value="NZ_CP018024.1"/>
</dbReference>
<proteinExistence type="predicted"/>
<dbReference type="Proteomes" id="UP000182101">
    <property type="component" value="Chromosome"/>
</dbReference>
<dbReference type="AlphaFoldDB" id="A0AAC9NR69"/>
<reference evidence="1 2" key="1">
    <citation type="submission" date="2016-11" db="EMBL/GenBank/DDBJ databases">
        <title>Networking in microbes: conjugative elements and plasmids in the genus Alteromonas.</title>
        <authorList>
            <person name="Lopez-Perez M."/>
            <person name="Ramon-Marco N."/>
            <person name="Rodriguez-Valera F."/>
        </authorList>
    </citation>
    <scope>NUCLEOTIDE SEQUENCE [LARGE SCALE GENOMIC DNA]</scope>
    <source>
        <strain evidence="1 2">CP48</strain>
    </source>
</reference>
<organism evidence="1 2">
    <name type="scientific">Alteromonas mediterranea</name>
    <dbReference type="NCBI Taxonomy" id="314275"/>
    <lineage>
        <taxon>Bacteria</taxon>
        <taxon>Pseudomonadati</taxon>
        <taxon>Pseudomonadota</taxon>
        <taxon>Gammaproteobacteria</taxon>
        <taxon>Alteromonadales</taxon>
        <taxon>Alteromonadaceae</taxon>
        <taxon>Alteromonas/Salinimonas group</taxon>
        <taxon>Alteromonas</taxon>
    </lineage>
</organism>
<evidence type="ECO:0000313" key="1">
    <source>
        <dbReference type="EMBL" id="APD89149.1"/>
    </source>
</evidence>
<dbReference type="EMBL" id="CP018024">
    <property type="protein sequence ID" value="APD89149.1"/>
    <property type="molecule type" value="Genomic_DNA"/>
</dbReference>
<name>A0AAC9NR69_9ALTE</name>
<evidence type="ECO:0000313" key="2">
    <source>
        <dbReference type="Proteomes" id="UP000182101"/>
    </source>
</evidence>